<accession>A0A1H7F0C9</accession>
<organism evidence="2 3">
    <name type="scientific">Rhodococcus maanshanensis</name>
    <dbReference type="NCBI Taxonomy" id="183556"/>
    <lineage>
        <taxon>Bacteria</taxon>
        <taxon>Bacillati</taxon>
        <taxon>Actinomycetota</taxon>
        <taxon>Actinomycetes</taxon>
        <taxon>Mycobacteriales</taxon>
        <taxon>Nocardiaceae</taxon>
        <taxon>Rhodococcus</taxon>
    </lineage>
</organism>
<dbReference type="AlphaFoldDB" id="A0A1H7F0C9"/>
<name>A0A1H7F0C9_9NOCA</name>
<dbReference type="InterPro" id="IPR051917">
    <property type="entry name" value="Transposase-Integrase"/>
</dbReference>
<dbReference type="InterPro" id="IPR025246">
    <property type="entry name" value="IS30-like_HTH"/>
</dbReference>
<dbReference type="Proteomes" id="UP000198677">
    <property type="component" value="Unassembled WGS sequence"/>
</dbReference>
<proteinExistence type="predicted"/>
<keyword evidence="2" id="KW-0371">Homeobox</keyword>
<dbReference type="GO" id="GO:0005829">
    <property type="term" value="C:cytosol"/>
    <property type="evidence" value="ECO:0007669"/>
    <property type="project" value="TreeGrafter"/>
</dbReference>
<dbReference type="EMBL" id="FOAW01000001">
    <property type="protein sequence ID" value="SEK19478.1"/>
    <property type="molecule type" value="Genomic_DNA"/>
</dbReference>
<dbReference type="PANTHER" id="PTHR10948">
    <property type="entry name" value="TRANSPOSASE"/>
    <property type="match status" value="1"/>
</dbReference>
<dbReference type="GO" id="GO:0003677">
    <property type="term" value="F:DNA binding"/>
    <property type="evidence" value="ECO:0007669"/>
    <property type="project" value="UniProtKB-KW"/>
</dbReference>
<reference evidence="3" key="1">
    <citation type="submission" date="2016-10" db="EMBL/GenBank/DDBJ databases">
        <authorList>
            <person name="Varghese N."/>
            <person name="Submissions S."/>
        </authorList>
    </citation>
    <scope>NUCLEOTIDE SEQUENCE [LARGE SCALE GENOMIC DNA]</scope>
    <source>
        <strain evidence="3">DSM 44675</strain>
    </source>
</reference>
<evidence type="ECO:0000313" key="2">
    <source>
        <dbReference type="EMBL" id="SEK19478.1"/>
    </source>
</evidence>
<keyword evidence="3" id="KW-1185">Reference proteome</keyword>
<protein>
    <submittedName>
        <fullName evidence="2">Homeodomain-like domain-containing protein</fullName>
    </submittedName>
</protein>
<feature type="domain" description="Transposase IS30-like HTH" evidence="1">
    <location>
        <begin position="181"/>
        <end position="220"/>
    </location>
</feature>
<dbReference type="Pfam" id="PF13936">
    <property type="entry name" value="HTH_38"/>
    <property type="match status" value="1"/>
</dbReference>
<evidence type="ECO:0000259" key="1">
    <source>
        <dbReference type="Pfam" id="PF13936"/>
    </source>
</evidence>
<dbReference type="Pfam" id="PF13384">
    <property type="entry name" value="HTH_23"/>
    <property type="match status" value="1"/>
</dbReference>
<keyword evidence="2" id="KW-0238">DNA-binding</keyword>
<dbReference type="GO" id="GO:0004803">
    <property type="term" value="F:transposase activity"/>
    <property type="evidence" value="ECO:0007669"/>
    <property type="project" value="TreeGrafter"/>
</dbReference>
<gene>
    <name evidence="2" type="ORF">SAMN05444583_1019</name>
</gene>
<dbReference type="GO" id="GO:0032196">
    <property type="term" value="P:transposition"/>
    <property type="evidence" value="ECO:0007669"/>
    <property type="project" value="TreeGrafter"/>
</dbReference>
<evidence type="ECO:0000313" key="3">
    <source>
        <dbReference type="Proteomes" id="UP000198677"/>
    </source>
</evidence>
<dbReference type="PANTHER" id="PTHR10948:SF23">
    <property type="entry name" value="TRANSPOSASE INSI FOR INSERTION SEQUENCE ELEMENT IS30A-RELATED"/>
    <property type="match status" value="1"/>
</dbReference>
<sequence length="274" mass="29433">MSFSGDVAEFGDRLVALIEAGILVADAAVALGIPRDRCYAILRAVGRPAGKPRGPSRPQNRALIKATFTETDLVAHAAKATEVSFTVARRILLEAGQILVGKPEARRRFLALIADGWSIGDAAAEVGVNVRTARDWRDGIRRAGPGRIHSDGTVVDYVRGTRYKSAVTKIDSDGPASTGDRYLSLQNRLDIADGLVTGQSLTVIAARIGKHKSTVSREVRAHQVNGCYLPYQANQDASAARQRPKHAKLVANRALRAAVIEGLSCQRSPEQISH</sequence>